<organism evidence="1 2">
    <name type="scientific">Chryseolinea serpens</name>
    <dbReference type="NCBI Taxonomy" id="947013"/>
    <lineage>
        <taxon>Bacteria</taxon>
        <taxon>Pseudomonadati</taxon>
        <taxon>Bacteroidota</taxon>
        <taxon>Cytophagia</taxon>
        <taxon>Cytophagales</taxon>
        <taxon>Fulvivirgaceae</taxon>
        <taxon>Chryseolinea</taxon>
    </lineage>
</organism>
<evidence type="ECO:0000313" key="2">
    <source>
        <dbReference type="Proteomes" id="UP000184212"/>
    </source>
</evidence>
<reference evidence="1 2" key="1">
    <citation type="submission" date="2016-11" db="EMBL/GenBank/DDBJ databases">
        <authorList>
            <person name="Jaros S."/>
            <person name="Januszkiewicz K."/>
            <person name="Wedrychowicz H."/>
        </authorList>
    </citation>
    <scope>NUCLEOTIDE SEQUENCE [LARGE SCALE GENOMIC DNA]</scope>
    <source>
        <strain evidence="1 2">DSM 24574</strain>
    </source>
</reference>
<evidence type="ECO:0000313" key="1">
    <source>
        <dbReference type="EMBL" id="SHG78320.1"/>
    </source>
</evidence>
<dbReference type="EMBL" id="FQWQ01000001">
    <property type="protein sequence ID" value="SHG78320.1"/>
    <property type="molecule type" value="Genomic_DNA"/>
</dbReference>
<keyword evidence="2" id="KW-1185">Reference proteome</keyword>
<dbReference type="Proteomes" id="UP000184212">
    <property type="component" value="Unassembled WGS sequence"/>
</dbReference>
<gene>
    <name evidence="1" type="ORF">SAMN04488109_1814</name>
</gene>
<dbReference type="STRING" id="947013.SAMN04488109_1814"/>
<proteinExistence type="predicted"/>
<protein>
    <submittedName>
        <fullName evidence="1">Uncharacterized protein</fullName>
    </submittedName>
</protein>
<sequence length="50" mass="6030">MFVLHLVDGTRFLLAMNDFMPQFNLYVSQQAINYFYGISRSEYRFNKTLE</sequence>
<dbReference type="AlphaFoldDB" id="A0A1M5MLR7"/>
<name>A0A1M5MLR7_9BACT</name>
<accession>A0A1M5MLR7</accession>